<keyword evidence="2" id="KW-0808">Transferase</keyword>
<dbReference type="PANTHER" id="PTHR12215:SF10">
    <property type="entry name" value="L-AMINOADIPATE-SEMIALDEHYDE DEHYDROGENASE-PHOSPHOPANTETHEINYL TRANSFERASE"/>
    <property type="match status" value="1"/>
</dbReference>
<evidence type="ECO:0000256" key="2">
    <source>
        <dbReference type="ARBA" id="ARBA00022679"/>
    </source>
</evidence>
<dbReference type="InterPro" id="IPR037143">
    <property type="entry name" value="4-PPantetheinyl_Trfase_dom_sf"/>
</dbReference>
<gene>
    <name evidence="5" type="ORF">B0A64_03615</name>
</gene>
<dbReference type="InterPro" id="IPR050559">
    <property type="entry name" value="P-Pant_transferase_sf"/>
</dbReference>
<dbReference type="SUPFAM" id="SSF56214">
    <property type="entry name" value="4'-phosphopantetheinyl transferase"/>
    <property type="match status" value="2"/>
</dbReference>
<comment type="similarity">
    <text evidence="1">Belongs to the P-Pant transferase superfamily. Gsp/Sfp/HetI/AcpT family.</text>
</comment>
<evidence type="ECO:0000259" key="4">
    <source>
        <dbReference type="Pfam" id="PF22624"/>
    </source>
</evidence>
<name>A0A227PHS4_9FLAO</name>
<dbReference type="InterPro" id="IPR008278">
    <property type="entry name" value="4-PPantetheinyl_Trfase_dom"/>
</dbReference>
<dbReference type="GO" id="GO:0008897">
    <property type="term" value="F:holo-[acyl-carrier-protein] synthase activity"/>
    <property type="evidence" value="ECO:0007669"/>
    <property type="project" value="InterPro"/>
</dbReference>
<feature type="domain" description="4'-phosphopantetheinyl transferase" evidence="3">
    <location>
        <begin position="144"/>
        <end position="214"/>
    </location>
</feature>
<dbReference type="AlphaFoldDB" id="A0A227PHS4"/>
<evidence type="ECO:0000313" key="5">
    <source>
        <dbReference type="EMBL" id="OXG09093.1"/>
    </source>
</evidence>
<comment type="caution">
    <text evidence="5">The sequence shown here is derived from an EMBL/GenBank/DDBJ whole genome shotgun (WGS) entry which is preliminary data.</text>
</comment>
<dbReference type="OrthoDB" id="9808281at2"/>
<dbReference type="InterPro" id="IPR055066">
    <property type="entry name" value="AASDHPPT_N"/>
</dbReference>
<dbReference type="EMBL" id="MUGS01000004">
    <property type="protein sequence ID" value="OXG09093.1"/>
    <property type="molecule type" value="Genomic_DNA"/>
</dbReference>
<dbReference type="PANTHER" id="PTHR12215">
    <property type="entry name" value="PHOSPHOPANTETHEINE TRANSFERASE"/>
    <property type="match status" value="1"/>
</dbReference>
<accession>A0A227PHS4</accession>
<dbReference type="Proteomes" id="UP000214684">
    <property type="component" value="Unassembled WGS sequence"/>
</dbReference>
<evidence type="ECO:0000259" key="3">
    <source>
        <dbReference type="Pfam" id="PF01648"/>
    </source>
</evidence>
<dbReference type="GO" id="GO:0005829">
    <property type="term" value="C:cytosol"/>
    <property type="evidence" value="ECO:0007669"/>
    <property type="project" value="TreeGrafter"/>
</dbReference>
<reference evidence="5 6" key="1">
    <citation type="submission" date="2016-11" db="EMBL/GenBank/DDBJ databases">
        <title>Whole genomes of Flavobacteriaceae.</title>
        <authorList>
            <person name="Stine C."/>
            <person name="Li C."/>
            <person name="Tadesse D."/>
        </authorList>
    </citation>
    <scope>NUCLEOTIDE SEQUENCE [LARGE SCALE GENOMIC DNA]</scope>
    <source>
        <strain evidence="5 6">DSM 24704</strain>
    </source>
</reference>
<organism evidence="5 6">
    <name type="scientific">Flavobacterium araucananum</name>
    <dbReference type="NCBI Taxonomy" id="946678"/>
    <lineage>
        <taxon>Bacteria</taxon>
        <taxon>Pseudomonadati</taxon>
        <taxon>Bacteroidota</taxon>
        <taxon>Flavobacteriia</taxon>
        <taxon>Flavobacteriales</taxon>
        <taxon>Flavobacteriaceae</taxon>
        <taxon>Flavobacterium</taxon>
    </lineage>
</organism>
<keyword evidence="6" id="KW-1185">Reference proteome</keyword>
<dbReference type="RefSeq" id="WP_089478180.1">
    <property type="nucleotide sequence ID" value="NZ_MUGS01000004.1"/>
</dbReference>
<feature type="domain" description="4'-phosphopantetheinyl transferase N-terminal" evidence="4">
    <location>
        <begin position="55"/>
        <end position="137"/>
    </location>
</feature>
<protein>
    <submittedName>
        <fullName evidence="5">Uncharacterized protein</fullName>
    </submittedName>
</protein>
<proteinExistence type="inferred from homology"/>
<evidence type="ECO:0000313" key="6">
    <source>
        <dbReference type="Proteomes" id="UP000214684"/>
    </source>
</evidence>
<dbReference type="GO" id="GO:0000287">
    <property type="term" value="F:magnesium ion binding"/>
    <property type="evidence" value="ECO:0007669"/>
    <property type="project" value="InterPro"/>
</dbReference>
<dbReference type="Pfam" id="PF22624">
    <property type="entry name" value="AASDHPPT_N"/>
    <property type="match status" value="1"/>
</dbReference>
<dbReference type="Pfam" id="PF01648">
    <property type="entry name" value="ACPS"/>
    <property type="match status" value="1"/>
</dbReference>
<evidence type="ECO:0000256" key="1">
    <source>
        <dbReference type="ARBA" id="ARBA00010990"/>
    </source>
</evidence>
<dbReference type="GO" id="GO:0019878">
    <property type="term" value="P:lysine biosynthetic process via aminoadipic acid"/>
    <property type="evidence" value="ECO:0007669"/>
    <property type="project" value="TreeGrafter"/>
</dbReference>
<dbReference type="Gene3D" id="3.90.470.20">
    <property type="entry name" value="4'-phosphopantetheinyl transferase domain"/>
    <property type="match status" value="1"/>
</dbReference>
<sequence length="252" mass="29447">MFFSSSKNISYYKIPAILENTANLEDFWVDPKNSNLNTDDYLHLWIAKPEEPEDQFIDYLNSEEKERAQKFKFEKQRRNFIYSRSLLRYLLSLYTKIPAADIEFVYGINGKPHLAEHQNKKKITFNLSHSNGYFACIIGTKNEIGIDIENVSPNHKQVHNIATSFFLPTESALITSKKDDEVYYLFYKYWTIKEAYIKAKGNSIMQLKEIPDLSNLSVDEIGFMNPFCLLAHSGFSIRIAEHFYLAVIYFVQ</sequence>